<accession>A0A1Q3DGF8</accession>
<feature type="region of interest" description="Disordered" evidence="1">
    <location>
        <begin position="420"/>
        <end position="443"/>
    </location>
</feature>
<feature type="region of interest" description="Disordered" evidence="1">
    <location>
        <begin position="368"/>
        <end position="387"/>
    </location>
</feature>
<feature type="compositionally biased region" description="Polar residues" evidence="1">
    <location>
        <begin position="517"/>
        <end position="527"/>
    </location>
</feature>
<dbReference type="OrthoDB" id="1931260at2759"/>
<feature type="non-terminal residue" evidence="2">
    <location>
        <position position="601"/>
    </location>
</feature>
<evidence type="ECO:0000313" key="2">
    <source>
        <dbReference type="EMBL" id="GAV91338.1"/>
    </source>
</evidence>
<feature type="region of interest" description="Disordered" evidence="1">
    <location>
        <begin position="505"/>
        <end position="527"/>
    </location>
</feature>
<name>A0A1Q3DGF8_CEPFO</name>
<evidence type="ECO:0000313" key="3">
    <source>
        <dbReference type="Proteomes" id="UP000187406"/>
    </source>
</evidence>
<dbReference type="Proteomes" id="UP000187406">
    <property type="component" value="Unassembled WGS sequence"/>
</dbReference>
<dbReference type="InterPro" id="IPR045882">
    <property type="entry name" value="GPT1/2"/>
</dbReference>
<dbReference type="EMBL" id="BDDD01007304">
    <property type="protein sequence ID" value="GAV91338.1"/>
    <property type="molecule type" value="Genomic_DNA"/>
</dbReference>
<dbReference type="PANTHER" id="PTHR33737:SF16">
    <property type="entry name" value="DUF3741 DOMAIN-CONTAINING PROTEIN"/>
    <property type="match status" value="1"/>
</dbReference>
<protein>
    <submittedName>
        <fullName evidence="2">Uncharacterized protein</fullName>
    </submittedName>
</protein>
<dbReference type="PANTHER" id="PTHR33737">
    <property type="entry name" value="OS05G0121800 PROTEIN"/>
    <property type="match status" value="1"/>
</dbReference>
<comment type="caution">
    <text evidence="2">The sequence shown here is derived from an EMBL/GenBank/DDBJ whole genome shotgun (WGS) entry which is preliminary data.</text>
</comment>
<sequence length="601" mass="66541">MSLKNHVQEEFQFPGNNLVEPSENRKKIDCFSQRDTVNPHSMENADIIYRKREEKSLKSESKCNIRKSMAWDSGFFTSPGVLDPEELFGTLNFWDMEKGVIPELREQPSESLQQEITSRISECSIRRSLAWDKAFFTSAGMLYVLKNRVLDPEELSLVNKGFQKYEIQQSHGIKEEFWRSAESNPTVDISDFSLANLEIDLFDDIRASLPSNVETLNFRVGRATGMQNIHDINLLLAPRLPKIIGRVSPLATAPTRRAYLGPNHVKIDSKAPKTAYGQQITLSKKSCAGDSCSIIPTSRRSPKSSSSGLCSVTNVSAGCDCSQSDSTCRFCPNSLRRTSDSRFTASASHFATPLRKLAKTNIELVNPSRSTHLLSPKSSRKSPARSIDGWLSESSTCMKQISFNSAASLDLTPSRVVSLDSKDSQASDSEDEFGSQERGLPNKKINNIQMGTSPLHDNSLTNIKASGLRMPFPTIGFFDAENTSALSPNACLKFNYGVQSSSKIGSGISKSKGAANRTRNGKLQSSEISVKSRNMKLGSQQTGVLCSPLAKKRSLKKRENVNKHCAENGRHVLHEHDKENMFGLKNQVNCLSMHIEAIDLS</sequence>
<keyword evidence="3" id="KW-1185">Reference proteome</keyword>
<dbReference type="InParanoid" id="A0A1Q3DGF8"/>
<proteinExistence type="predicted"/>
<gene>
    <name evidence="2" type="ORF">CFOL_v3_34734</name>
</gene>
<organism evidence="2 3">
    <name type="scientific">Cephalotus follicularis</name>
    <name type="common">Albany pitcher plant</name>
    <dbReference type="NCBI Taxonomy" id="3775"/>
    <lineage>
        <taxon>Eukaryota</taxon>
        <taxon>Viridiplantae</taxon>
        <taxon>Streptophyta</taxon>
        <taxon>Embryophyta</taxon>
        <taxon>Tracheophyta</taxon>
        <taxon>Spermatophyta</taxon>
        <taxon>Magnoliopsida</taxon>
        <taxon>eudicotyledons</taxon>
        <taxon>Gunneridae</taxon>
        <taxon>Pentapetalae</taxon>
        <taxon>rosids</taxon>
        <taxon>fabids</taxon>
        <taxon>Oxalidales</taxon>
        <taxon>Cephalotaceae</taxon>
        <taxon>Cephalotus</taxon>
    </lineage>
</organism>
<evidence type="ECO:0000256" key="1">
    <source>
        <dbReference type="SAM" id="MobiDB-lite"/>
    </source>
</evidence>
<dbReference type="GO" id="GO:0008017">
    <property type="term" value="F:microtubule binding"/>
    <property type="evidence" value="ECO:0007669"/>
    <property type="project" value="InterPro"/>
</dbReference>
<reference evidence="3" key="1">
    <citation type="submission" date="2016-04" db="EMBL/GenBank/DDBJ databases">
        <title>Cephalotus genome sequencing.</title>
        <authorList>
            <person name="Fukushima K."/>
            <person name="Hasebe M."/>
            <person name="Fang X."/>
        </authorList>
    </citation>
    <scope>NUCLEOTIDE SEQUENCE [LARGE SCALE GENOMIC DNA]</scope>
    <source>
        <strain evidence="3">cv. St1</strain>
    </source>
</reference>
<dbReference type="AlphaFoldDB" id="A0A1Q3DGF8"/>